<dbReference type="Pfam" id="PF00563">
    <property type="entry name" value="EAL"/>
    <property type="match status" value="1"/>
</dbReference>
<dbReference type="SMART" id="SM00052">
    <property type="entry name" value="EAL"/>
    <property type="match status" value="1"/>
</dbReference>
<dbReference type="SUPFAM" id="SSF55073">
    <property type="entry name" value="Nucleotide cyclase"/>
    <property type="match status" value="1"/>
</dbReference>
<dbReference type="PROSITE" id="PS50112">
    <property type="entry name" value="PAS"/>
    <property type="match status" value="2"/>
</dbReference>
<dbReference type="InterPro" id="IPR035919">
    <property type="entry name" value="EAL_sf"/>
</dbReference>
<evidence type="ECO:0000259" key="1">
    <source>
        <dbReference type="PROSITE" id="PS50112"/>
    </source>
</evidence>
<evidence type="ECO:0000313" key="5">
    <source>
        <dbReference type="EMBL" id="SEI91913.1"/>
    </source>
</evidence>
<dbReference type="OrthoDB" id="8416215at2"/>
<dbReference type="Pfam" id="PF08447">
    <property type="entry name" value="PAS_3"/>
    <property type="match status" value="1"/>
</dbReference>
<keyword evidence="6" id="KW-1185">Reference proteome</keyword>
<dbReference type="Pfam" id="PF00990">
    <property type="entry name" value="GGDEF"/>
    <property type="match status" value="1"/>
</dbReference>
<dbReference type="STRING" id="64971.SAMN05421831_11820"/>
<dbReference type="InterPro" id="IPR029787">
    <property type="entry name" value="Nucleotide_cyclase"/>
</dbReference>
<dbReference type="InterPro" id="IPR000700">
    <property type="entry name" value="PAS-assoc_C"/>
</dbReference>
<evidence type="ECO:0000259" key="3">
    <source>
        <dbReference type="PROSITE" id="PS50883"/>
    </source>
</evidence>
<feature type="domain" description="GGDEF" evidence="4">
    <location>
        <begin position="294"/>
        <end position="420"/>
    </location>
</feature>
<dbReference type="SUPFAM" id="SSF55785">
    <property type="entry name" value="PYP-like sensor domain (PAS domain)"/>
    <property type="match status" value="2"/>
</dbReference>
<dbReference type="InterPro" id="IPR043128">
    <property type="entry name" value="Rev_trsase/Diguanyl_cyclase"/>
</dbReference>
<dbReference type="PROSITE" id="PS50883">
    <property type="entry name" value="EAL"/>
    <property type="match status" value="1"/>
</dbReference>
<dbReference type="Gene3D" id="3.30.450.20">
    <property type="entry name" value="PAS domain"/>
    <property type="match status" value="2"/>
</dbReference>
<dbReference type="SMART" id="SM00091">
    <property type="entry name" value="PAS"/>
    <property type="match status" value="2"/>
</dbReference>
<dbReference type="AlphaFoldDB" id="A0A1H6UHV6"/>
<dbReference type="CDD" id="cd01948">
    <property type="entry name" value="EAL"/>
    <property type="match status" value="1"/>
</dbReference>
<dbReference type="InterPro" id="IPR052155">
    <property type="entry name" value="Biofilm_reg_signaling"/>
</dbReference>
<dbReference type="RefSeq" id="WP_093312438.1">
    <property type="nucleotide sequence ID" value="NZ_FNYH01000018.1"/>
</dbReference>
<feature type="domain" description="EAL" evidence="3">
    <location>
        <begin position="431"/>
        <end position="676"/>
    </location>
</feature>
<proteinExistence type="predicted"/>
<sequence length="676" mass="78370">MSTDLGLHPLVAHLPGMIYRCRYDAFWTMEYLSEACYALTGYPANALIGNRDLSYLDVIYPQDRQKVAQEISQSLLDNRAWTLEYRIQNAQGQIRWVWEQGIGIYQENELVALEGFVADISERRQREEALHQQISSTEAELRHQNTLLNEYKKAFDQSAIISKTDTYGIITYVNDEFCKVSGYNREELIGESHSITGHPDNPVGLYQEIWQSIRHKNIWQGIIKNRHKQGYAYFVKTSIVPILDSQGHIIEYMAIRHDVTDLIEKEIKIQQQITDELTGLPNRLQLMEDISHCSHTKLALMNIDRFKEINECYGYQQGDFLLKELGGLLSAHFSYAKVYRIHADLFAILDINNAYTDTWISKLEGWLTAIEDMSFGHPDESFTLSMTVGVSLEQTNLYLNAETALCRAKEQRRNLLIYDQGINLKQQHIHNLEWTKRLRSAFQEERILVFAQPIICNQSAKIHKYECLVRYQSPEGKIITPFHFLDVAKKSRLYPKITRTVIEQACRYFSQRDEEFSINISLQDVLDHELTDRLFAWICEYAVANRLILELVESEGIENFREVNRFIDKVRAYGCRIAIDDFGTGYSNFEYLLKLQMDMIKIDGSLIRNIDKDQNARQVTQVIVDFAQRLGVQTVAEFVHSAEVHASVCELSIDYSQGYYLGEPQPLDTLVIQNEK</sequence>
<feature type="domain" description="PAS" evidence="1">
    <location>
        <begin position="31"/>
        <end position="78"/>
    </location>
</feature>
<dbReference type="InterPro" id="IPR035965">
    <property type="entry name" value="PAS-like_dom_sf"/>
</dbReference>
<evidence type="ECO:0000313" key="6">
    <source>
        <dbReference type="Proteomes" id="UP000242999"/>
    </source>
</evidence>
<dbReference type="Proteomes" id="UP000242999">
    <property type="component" value="Unassembled WGS sequence"/>
</dbReference>
<dbReference type="InterPro" id="IPR000160">
    <property type="entry name" value="GGDEF_dom"/>
</dbReference>
<feature type="domain" description="PAC" evidence="2">
    <location>
        <begin position="216"/>
        <end position="271"/>
    </location>
</feature>
<dbReference type="Gene3D" id="3.30.70.270">
    <property type="match status" value="1"/>
</dbReference>
<evidence type="ECO:0000259" key="4">
    <source>
        <dbReference type="PROSITE" id="PS50887"/>
    </source>
</evidence>
<evidence type="ECO:0000259" key="2">
    <source>
        <dbReference type="PROSITE" id="PS50113"/>
    </source>
</evidence>
<feature type="domain" description="PAS" evidence="1">
    <location>
        <begin position="165"/>
        <end position="216"/>
    </location>
</feature>
<dbReference type="InterPro" id="IPR000014">
    <property type="entry name" value="PAS"/>
</dbReference>
<dbReference type="Gene3D" id="3.20.20.450">
    <property type="entry name" value="EAL domain"/>
    <property type="match status" value="1"/>
</dbReference>
<dbReference type="PROSITE" id="PS50113">
    <property type="entry name" value="PAC"/>
    <property type="match status" value="2"/>
</dbReference>
<dbReference type="CDD" id="cd01949">
    <property type="entry name" value="GGDEF"/>
    <property type="match status" value="1"/>
</dbReference>
<dbReference type="SMART" id="SM00267">
    <property type="entry name" value="GGDEF"/>
    <property type="match status" value="1"/>
</dbReference>
<dbReference type="NCBIfam" id="TIGR00229">
    <property type="entry name" value="sensory_box"/>
    <property type="match status" value="2"/>
</dbReference>
<protein>
    <submittedName>
        <fullName evidence="5">PAS domain S-box-containing protein/diguanylate cyclase (GGDEF) domain-containing protein</fullName>
    </submittedName>
</protein>
<dbReference type="PROSITE" id="PS50887">
    <property type="entry name" value="GGDEF"/>
    <property type="match status" value="1"/>
</dbReference>
<reference evidence="6" key="1">
    <citation type="submission" date="2016-10" db="EMBL/GenBank/DDBJ databases">
        <authorList>
            <person name="Varghese N."/>
            <person name="Submissions S."/>
        </authorList>
    </citation>
    <scope>NUCLEOTIDE SEQUENCE [LARGE SCALE GENOMIC DNA]</scope>
    <source>
        <strain evidence="6">DSM 7165</strain>
    </source>
</reference>
<feature type="domain" description="PAC" evidence="2">
    <location>
        <begin position="81"/>
        <end position="132"/>
    </location>
</feature>
<dbReference type="NCBIfam" id="TIGR00254">
    <property type="entry name" value="GGDEF"/>
    <property type="match status" value="1"/>
</dbReference>
<gene>
    <name evidence="5" type="ORF">SAMN05421831_11820</name>
</gene>
<dbReference type="SMART" id="SM00086">
    <property type="entry name" value="PAC"/>
    <property type="match status" value="2"/>
</dbReference>
<dbReference type="InterPro" id="IPR013655">
    <property type="entry name" value="PAS_fold_3"/>
</dbReference>
<dbReference type="Pfam" id="PF13426">
    <property type="entry name" value="PAS_9"/>
    <property type="match status" value="1"/>
</dbReference>
<dbReference type="SUPFAM" id="SSF141868">
    <property type="entry name" value="EAL domain-like"/>
    <property type="match status" value="1"/>
</dbReference>
<dbReference type="PANTHER" id="PTHR44757:SF2">
    <property type="entry name" value="BIOFILM ARCHITECTURE MAINTENANCE PROTEIN MBAA"/>
    <property type="match status" value="1"/>
</dbReference>
<dbReference type="InterPro" id="IPR001633">
    <property type="entry name" value="EAL_dom"/>
</dbReference>
<accession>A0A1H6UHV6</accession>
<dbReference type="InterPro" id="IPR001610">
    <property type="entry name" value="PAC"/>
</dbReference>
<dbReference type="EMBL" id="FNYH01000018">
    <property type="protein sequence ID" value="SEI91913.1"/>
    <property type="molecule type" value="Genomic_DNA"/>
</dbReference>
<organism evidence="5 6">
    <name type="scientific">Allopseudospirillum japonicum</name>
    <dbReference type="NCBI Taxonomy" id="64971"/>
    <lineage>
        <taxon>Bacteria</taxon>
        <taxon>Pseudomonadati</taxon>
        <taxon>Pseudomonadota</taxon>
        <taxon>Gammaproteobacteria</taxon>
        <taxon>Oceanospirillales</taxon>
        <taxon>Oceanospirillaceae</taxon>
        <taxon>Allopseudospirillum</taxon>
    </lineage>
</organism>
<dbReference type="CDD" id="cd00130">
    <property type="entry name" value="PAS"/>
    <property type="match status" value="2"/>
</dbReference>
<name>A0A1H6UHV6_9GAMM</name>
<dbReference type="PANTHER" id="PTHR44757">
    <property type="entry name" value="DIGUANYLATE CYCLASE DGCP"/>
    <property type="match status" value="1"/>
</dbReference>